<feature type="domain" description="Glycosyl transferase family 1" evidence="9">
    <location>
        <begin position="291"/>
        <end position="448"/>
    </location>
</feature>
<dbReference type="Pfam" id="PF00534">
    <property type="entry name" value="Glycos_transf_1"/>
    <property type="match status" value="1"/>
</dbReference>
<organism evidence="11 12">
    <name type="scientific">Achromobacter aloeverae</name>
    <dbReference type="NCBI Taxonomy" id="1750518"/>
    <lineage>
        <taxon>Bacteria</taxon>
        <taxon>Pseudomonadati</taxon>
        <taxon>Pseudomonadota</taxon>
        <taxon>Betaproteobacteria</taxon>
        <taxon>Burkholderiales</taxon>
        <taxon>Alcaligenaceae</taxon>
        <taxon>Achromobacter</taxon>
    </lineage>
</organism>
<dbReference type="CDD" id="cd03791">
    <property type="entry name" value="GT5_Glycogen_synthase_DULL1-like"/>
    <property type="match status" value="1"/>
</dbReference>
<dbReference type="Pfam" id="PF08323">
    <property type="entry name" value="Glyco_transf_5"/>
    <property type="match status" value="1"/>
</dbReference>
<dbReference type="Gene3D" id="3.40.50.2000">
    <property type="entry name" value="Glycogen Phosphorylase B"/>
    <property type="match status" value="2"/>
</dbReference>
<sequence>MKILAVTSEAFPLAKTGGLGDAVSGMARALHAAPGASVQILMPAYRGVLDRLPGAREVARFTDLPGGPARLMRAPCAALGGVPVLLLQNDALYDRDHLYVDRDGREYLDNPLRFGALAHAALHIAAGRTRLDRPDIVHAHDWHAGLVPLLLRDAGLHDVKSVLTLHNMAFQGVYDMEWAESLGIDDKYLTWDGAEFWGKLSFMKAGLRYADRITTVSYTYAREILTERFGCGLQGLLAARQHELLPVPNGIDAREWDPATDPHLGIYRYHAGDMANKAHNKRELQRGYGLNLDADAPLLIMGSRLTHQKMADLALHAVQRALDDHPELQVAVLGQGERGLEQEFQRLPHRYPGRCGVRIGFDEDAAHKLHAGGDMLLHGSRFEPFGLTPLYAMRYGTIPIGSRVGGMADTIVDLGAAAGRDAMRGATGVLFDGETVDAMAAAITRTLGLYRRPEIWRAMQHKAMAADFSWERAAPLYMTLYRSIQPDRVAAESLAPAEVTALGRPSLLDQVSAATRPLKALTVAQPVALAAGAGD</sequence>
<evidence type="ECO:0000313" key="12">
    <source>
        <dbReference type="Proteomes" id="UP000290849"/>
    </source>
</evidence>
<dbReference type="SUPFAM" id="SSF53756">
    <property type="entry name" value="UDP-Glycosyltransferase/glycogen phosphorylase"/>
    <property type="match status" value="1"/>
</dbReference>
<reference evidence="11 12" key="1">
    <citation type="journal article" date="2017" name="Int. J. Syst. Evol. Microbiol.">
        <title>Achromobacter aloeverae sp. nov., isolated from the root of Aloe vera (L.) Burm.f.</title>
        <authorList>
            <person name="Kuncharoen N."/>
            <person name="Muramatsu Y."/>
            <person name="Shibata C."/>
            <person name="Kamakura Y."/>
            <person name="Nakagawa Y."/>
            <person name="Tanasupawat S."/>
        </authorList>
    </citation>
    <scope>NUCLEOTIDE SEQUENCE [LARGE SCALE GENOMIC DNA]</scope>
    <source>
        <strain evidence="11 12">AVA-1</strain>
    </source>
</reference>
<dbReference type="GO" id="GO:0009011">
    <property type="term" value="F:alpha-1,4-glucan glucosyltransferase (ADP-glucose donor) activity"/>
    <property type="evidence" value="ECO:0007669"/>
    <property type="project" value="UniProtKB-UniRule"/>
</dbReference>
<protein>
    <recommendedName>
        <fullName evidence="8">Glycogen synthase</fullName>
        <ecNumber evidence="8">2.4.1.21</ecNumber>
    </recommendedName>
    <alternativeName>
        <fullName evidence="8">Starch [bacterial glycogen] synthase</fullName>
    </alternativeName>
</protein>
<evidence type="ECO:0000256" key="4">
    <source>
        <dbReference type="ARBA" id="ARBA00010281"/>
    </source>
</evidence>
<feature type="binding site" evidence="8">
    <location>
        <position position="15"/>
    </location>
    <ligand>
        <name>ADP-alpha-D-glucose</name>
        <dbReference type="ChEBI" id="CHEBI:57498"/>
    </ligand>
</feature>
<keyword evidence="12" id="KW-1185">Reference proteome</keyword>
<evidence type="ECO:0000256" key="3">
    <source>
        <dbReference type="ARBA" id="ARBA00004964"/>
    </source>
</evidence>
<dbReference type="GO" id="GO:0004373">
    <property type="term" value="F:alpha-1,4-glucan glucosyltransferase (UDP-glucose donor) activity"/>
    <property type="evidence" value="ECO:0007669"/>
    <property type="project" value="InterPro"/>
</dbReference>
<evidence type="ECO:0000256" key="6">
    <source>
        <dbReference type="ARBA" id="ARBA00022679"/>
    </source>
</evidence>
<name>A0A4Q1HNE4_9BURK</name>
<evidence type="ECO:0000256" key="8">
    <source>
        <dbReference type="HAMAP-Rule" id="MF_00484"/>
    </source>
</evidence>
<comment type="function">
    <text evidence="2 8">Synthesizes alpha-1,4-glucan chains using ADP-glucose.</text>
</comment>
<dbReference type="GO" id="GO:0005978">
    <property type="term" value="P:glycogen biosynthetic process"/>
    <property type="evidence" value="ECO:0007669"/>
    <property type="project" value="UniProtKB-UniRule"/>
</dbReference>
<evidence type="ECO:0000259" key="10">
    <source>
        <dbReference type="Pfam" id="PF08323"/>
    </source>
</evidence>
<comment type="catalytic activity">
    <reaction evidence="1 8">
        <text>[(1-&gt;4)-alpha-D-glucosyl](n) + ADP-alpha-D-glucose = [(1-&gt;4)-alpha-D-glucosyl](n+1) + ADP + H(+)</text>
        <dbReference type="Rhea" id="RHEA:18189"/>
        <dbReference type="Rhea" id="RHEA-COMP:9584"/>
        <dbReference type="Rhea" id="RHEA-COMP:9587"/>
        <dbReference type="ChEBI" id="CHEBI:15378"/>
        <dbReference type="ChEBI" id="CHEBI:15444"/>
        <dbReference type="ChEBI" id="CHEBI:57498"/>
        <dbReference type="ChEBI" id="CHEBI:456216"/>
        <dbReference type="EC" id="2.4.1.21"/>
    </reaction>
</comment>
<evidence type="ECO:0000256" key="2">
    <source>
        <dbReference type="ARBA" id="ARBA00002764"/>
    </source>
</evidence>
<dbReference type="InterPro" id="IPR011835">
    <property type="entry name" value="GS/SS"/>
</dbReference>
<dbReference type="Proteomes" id="UP000290849">
    <property type="component" value="Unassembled WGS sequence"/>
</dbReference>
<evidence type="ECO:0000256" key="5">
    <source>
        <dbReference type="ARBA" id="ARBA00022676"/>
    </source>
</evidence>
<proteinExistence type="inferred from homology"/>
<accession>A0A4Q1HNE4</accession>
<gene>
    <name evidence="8" type="primary">glgA</name>
    <name evidence="11" type="ORF">C7R54_09225</name>
</gene>
<feature type="domain" description="Starch synthase catalytic" evidence="10">
    <location>
        <begin position="2"/>
        <end position="238"/>
    </location>
</feature>
<keyword evidence="7 8" id="KW-0320">Glycogen biosynthesis</keyword>
<dbReference type="OrthoDB" id="9808590at2"/>
<evidence type="ECO:0000259" key="9">
    <source>
        <dbReference type="Pfam" id="PF00534"/>
    </source>
</evidence>
<keyword evidence="6 8" id="KW-0808">Transferase</keyword>
<dbReference type="NCBIfam" id="TIGR02095">
    <property type="entry name" value="glgA"/>
    <property type="match status" value="1"/>
</dbReference>
<dbReference type="InterPro" id="IPR013534">
    <property type="entry name" value="Starch_synth_cat_dom"/>
</dbReference>
<dbReference type="NCBIfam" id="NF001899">
    <property type="entry name" value="PRK00654.1-2"/>
    <property type="match status" value="1"/>
</dbReference>
<evidence type="ECO:0000256" key="7">
    <source>
        <dbReference type="ARBA" id="ARBA00023056"/>
    </source>
</evidence>
<dbReference type="EMBL" id="PYAL01000002">
    <property type="protein sequence ID" value="RXN91335.1"/>
    <property type="molecule type" value="Genomic_DNA"/>
</dbReference>
<keyword evidence="5 8" id="KW-0328">Glycosyltransferase</keyword>
<dbReference type="PANTHER" id="PTHR45825:SF11">
    <property type="entry name" value="ALPHA AMYLASE DOMAIN-CONTAINING PROTEIN"/>
    <property type="match status" value="1"/>
</dbReference>
<comment type="caution">
    <text evidence="11">The sequence shown here is derived from an EMBL/GenBank/DDBJ whole genome shotgun (WGS) entry which is preliminary data.</text>
</comment>
<dbReference type="PANTHER" id="PTHR45825">
    <property type="entry name" value="GRANULE-BOUND STARCH SYNTHASE 1, CHLOROPLASTIC/AMYLOPLASTIC"/>
    <property type="match status" value="1"/>
</dbReference>
<dbReference type="UniPathway" id="UPA00164"/>
<dbReference type="RefSeq" id="WP_129149889.1">
    <property type="nucleotide sequence ID" value="NZ_JBHSDO010000013.1"/>
</dbReference>
<evidence type="ECO:0000313" key="11">
    <source>
        <dbReference type="EMBL" id="RXN91335.1"/>
    </source>
</evidence>
<dbReference type="HAMAP" id="MF_00484">
    <property type="entry name" value="Glycogen_synth"/>
    <property type="match status" value="1"/>
</dbReference>
<comment type="pathway">
    <text evidence="3 8">Glycan biosynthesis; glycogen biosynthesis.</text>
</comment>
<dbReference type="EC" id="2.4.1.21" evidence="8"/>
<dbReference type="InterPro" id="IPR001296">
    <property type="entry name" value="Glyco_trans_1"/>
</dbReference>
<dbReference type="AlphaFoldDB" id="A0A4Q1HNE4"/>
<evidence type="ECO:0000256" key="1">
    <source>
        <dbReference type="ARBA" id="ARBA00001478"/>
    </source>
</evidence>
<comment type="similarity">
    <text evidence="4 8">Belongs to the glycosyltransferase 1 family. Bacterial/plant glycogen synthase subfamily.</text>
</comment>